<dbReference type="Proteomes" id="UP000199584">
    <property type="component" value="Unassembled WGS sequence"/>
</dbReference>
<dbReference type="AlphaFoldDB" id="A0A1I6D8N8"/>
<name>A0A1I6D8N8_9FIRM</name>
<sequence>MLMERRNGQSAGVKINFQTIGKKYCVVTQCSGAPAADFYNPKLTGGIIVPQDRESSANIDK</sequence>
<proteinExistence type="predicted"/>
<keyword evidence="2" id="KW-1185">Reference proteome</keyword>
<protein>
    <submittedName>
        <fullName evidence="1">Uncharacterized protein</fullName>
    </submittedName>
</protein>
<organism evidence="1 2">
    <name type="scientific">Desulfoscipio geothermicus DSM 3669</name>
    <dbReference type="NCBI Taxonomy" id="1121426"/>
    <lineage>
        <taxon>Bacteria</taxon>
        <taxon>Bacillati</taxon>
        <taxon>Bacillota</taxon>
        <taxon>Clostridia</taxon>
        <taxon>Eubacteriales</taxon>
        <taxon>Desulfallaceae</taxon>
        <taxon>Desulfoscipio</taxon>
    </lineage>
</organism>
<reference evidence="2" key="1">
    <citation type="submission" date="2016-10" db="EMBL/GenBank/DDBJ databases">
        <authorList>
            <person name="Varghese N."/>
            <person name="Submissions S."/>
        </authorList>
    </citation>
    <scope>NUCLEOTIDE SEQUENCE [LARGE SCALE GENOMIC DNA]</scope>
    <source>
        <strain evidence="2">DSM 3669</strain>
    </source>
</reference>
<dbReference type="STRING" id="39060.SAMN05660706_10762"/>
<dbReference type="EMBL" id="FOYM01000007">
    <property type="protein sequence ID" value="SFR01793.1"/>
    <property type="molecule type" value="Genomic_DNA"/>
</dbReference>
<evidence type="ECO:0000313" key="2">
    <source>
        <dbReference type="Proteomes" id="UP000199584"/>
    </source>
</evidence>
<evidence type="ECO:0000313" key="1">
    <source>
        <dbReference type="EMBL" id="SFR01793.1"/>
    </source>
</evidence>
<gene>
    <name evidence="1" type="ORF">SAMN05660706_10762</name>
</gene>
<accession>A0A1I6D8N8</accession>